<dbReference type="EMBL" id="QHJG01000032">
    <property type="protein sequence ID" value="PWY54500.1"/>
    <property type="molecule type" value="Genomic_DNA"/>
</dbReference>
<evidence type="ECO:0000313" key="2">
    <source>
        <dbReference type="Proteomes" id="UP000247152"/>
    </source>
</evidence>
<comment type="caution">
    <text evidence="1">The sequence shown here is derived from an EMBL/GenBank/DDBJ whole genome shotgun (WGS) entry which is preliminary data.</text>
</comment>
<evidence type="ECO:0000313" key="1">
    <source>
        <dbReference type="EMBL" id="PWY54500.1"/>
    </source>
</evidence>
<dbReference type="AlphaFoldDB" id="A0A317U2G7"/>
<gene>
    <name evidence="1" type="ORF">DGG96_16570</name>
</gene>
<reference evidence="1 2" key="1">
    <citation type="submission" date="2018-05" db="EMBL/GenBank/DDBJ databases">
        <title>Legionella qingyii sp.nov., whole genome shotgun sequence.</title>
        <authorList>
            <person name="Wu H."/>
            <person name="Zhu Q."/>
            <person name="Hu C."/>
        </authorList>
    </citation>
    <scope>NUCLEOTIDE SEQUENCE [LARGE SCALE GENOMIC DNA]</scope>
    <source>
        <strain evidence="1 2">HEB18</strain>
    </source>
</reference>
<protein>
    <submittedName>
        <fullName evidence="1">Uncharacterized protein</fullName>
    </submittedName>
</protein>
<organism evidence="1 2">
    <name type="scientific">Legionella qingyii</name>
    <dbReference type="NCBI Taxonomy" id="2184757"/>
    <lineage>
        <taxon>Bacteria</taxon>
        <taxon>Pseudomonadati</taxon>
        <taxon>Pseudomonadota</taxon>
        <taxon>Gammaproteobacteria</taxon>
        <taxon>Legionellales</taxon>
        <taxon>Legionellaceae</taxon>
        <taxon>Legionella</taxon>
    </lineage>
</organism>
<name>A0A317U2G7_9GAMM</name>
<dbReference type="Proteomes" id="UP000247152">
    <property type="component" value="Unassembled WGS sequence"/>
</dbReference>
<sequence>MTEVKTFFNEEIGVFRKSCLKTIGYSQTTYSSSYFNFTLSQFDHNTMHYLNEDKLYGYTRI</sequence>
<accession>A0A317U2G7</accession>
<proteinExistence type="predicted"/>